<feature type="transmembrane region" description="Helical" evidence="1">
    <location>
        <begin position="71"/>
        <end position="90"/>
    </location>
</feature>
<gene>
    <name evidence="3" type="ORF">BWR18_01480</name>
</gene>
<name>A0A1P8N0D4_9RHOB</name>
<accession>A0A1P8N0D4</accession>
<sequence length="288" mass="30031">MALDGTSDRAKRLRQVNPDDHRWAVPFMRAGYAGRALVYLVVSGFSLWSIAQGGQAEGTKGVTEQLTGSGWPVLVLIALGMAAYAVWRLIDSIADLEAYGTNAKGLIARTGMIVTGLVHLGIGFLALSALIGSSSGDSGGLVASLMQMPGGRWIIGIAGALTACASIYYFRKGLKEDYRGNLKANAFTARANIVLKCGVLAQGAVVGIIGGLIVYAALQADSSQAGGMGQAFEWLRGQTFGRVLVAVLCVGLVGFAFFCAVNAVYRIVPKAYDGAGETLAAKFKSAIN</sequence>
<feature type="transmembrane region" description="Helical" evidence="1">
    <location>
        <begin position="111"/>
        <end position="131"/>
    </location>
</feature>
<evidence type="ECO:0000313" key="4">
    <source>
        <dbReference type="Proteomes" id="UP000186336"/>
    </source>
</evidence>
<keyword evidence="1" id="KW-0812">Transmembrane</keyword>
<dbReference type="STRING" id="299262.BWR18_01480"/>
<feature type="domain" description="DUF1206" evidence="2">
    <location>
        <begin position="111"/>
        <end position="175"/>
    </location>
</feature>
<keyword evidence="1" id="KW-0472">Membrane</keyword>
<dbReference type="KEGG" id="tom:BWR18_01480"/>
<keyword evidence="1" id="KW-1133">Transmembrane helix</keyword>
<proteinExistence type="predicted"/>
<dbReference type="InterPro" id="IPR009597">
    <property type="entry name" value="DUF1206"/>
</dbReference>
<feature type="transmembrane region" description="Helical" evidence="1">
    <location>
        <begin position="191"/>
        <end position="218"/>
    </location>
</feature>
<feature type="transmembrane region" description="Helical" evidence="1">
    <location>
        <begin position="32"/>
        <end position="51"/>
    </location>
</feature>
<reference evidence="3 4" key="1">
    <citation type="submission" date="2017-01" db="EMBL/GenBank/DDBJ databases">
        <title>Complete genome of Tateyamaria omphalii DOK1-4 isolated from seawater in Dokdo.</title>
        <authorList>
            <person name="Kim J.H."/>
            <person name="Chi W.-J."/>
        </authorList>
    </citation>
    <scope>NUCLEOTIDE SEQUENCE [LARGE SCALE GENOMIC DNA]</scope>
    <source>
        <strain evidence="3 4">DOK1-4</strain>
    </source>
</reference>
<dbReference type="OrthoDB" id="5702018at2"/>
<feature type="transmembrane region" description="Helical" evidence="1">
    <location>
        <begin position="151"/>
        <end position="170"/>
    </location>
</feature>
<organism evidence="3 4">
    <name type="scientific">Tateyamaria omphalii</name>
    <dbReference type="NCBI Taxonomy" id="299262"/>
    <lineage>
        <taxon>Bacteria</taxon>
        <taxon>Pseudomonadati</taxon>
        <taxon>Pseudomonadota</taxon>
        <taxon>Alphaproteobacteria</taxon>
        <taxon>Rhodobacterales</taxon>
        <taxon>Roseobacteraceae</taxon>
        <taxon>Tateyamaria</taxon>
    </lineage>
</organism>
<evidence type="ECO:0000259" key="2">
    <source>
        <dbReference type="Pfam" id="PF06724"/>
    </source>
</evidence>
<keyword evidence="4" id="KW-1185">Reference proteome</keyword>
<dbReference type="EMBL" id="CP019312">
    <property type="protein sequence ID" value="APX13619.1"/>
    <property type="molecule type" value="Genomic_DNA"/>
</dbReference>
<dbReference type="AlphaFoldDB" id="A0A1P8N0D4"/>
<dbReference type="Proteomes" id="UP000186336">
    <property type="component" value="Chromosome"/>
</dbReference>
<protein>
    <recommendedName>
        <fullName evidence="2">DUF1206 domain-containing protein</fullName>
    </recommendedName>
</protein>
<evidence type="ECO:0000313" key="3">
    <source>
        <dbReference type="EMBL" id="APX13619.1"/>
    </source>
</evidence>
<feature type="transmembrane region" description="Helical" evidence="1">
    <location>
        <begin position="243"/>
        <end position="265"/>
    </location>
</feature>
<feature type="domain" description="DUF1206" evidence="2">
    <location>
        <begin position="30"/>
        <end position="92"/>
    </location>
</feature>
<evidence type="ECO:0000256" key="1">
    <source>
        <dbReference type="SAM" id="Phobius"/>
    </source>
</evidence>
<feature type="domain" description="DUF1206" evidence="2">
    <location>
        <begin position="198"/>
        <end position="266"/>
    </location>
</feature>
<dbReference type="Pfam" id="PF06724">
    <property type="entry name" value="DUF1206"/>
    <property type="match status" value="3"/>
</dbReference>